<sequence>MLEDNIPIAFASFADYYSEKYGSNISQLEQPLIDADYTAKRLNMLIPRHVNPRGVNLAKSCRYAVNENGRLSHKQLLIPELCFLHPIPASVWRKATALPSILFRMHQLSLAERTRGRIAQEIGLGIEELPGNPFISKALLANREPTDPSNLEDQVPVTLFKPWVVQFPSCADEDTFEDTSIQYFPPDDSDDVETEVEQEEEEVNGDLFSLNIGPELAKGWEKLRPSPCAVLQSLTMSSSNDFIHLERLETIGDSFLKYAVTVHQYLNFPTAHEGLLSQLRSQVVCNHHLYEIGRNKNLQEMIFGSKFEPTENWVPPGYFVINDRRIPASVRESIITRLLLQEEEQQKRNDEELKMGSIMAAEFGQDCYSARTQHSVTDKAIADCVEAMIGCYLVERGERSALKIMKWFGIDCMPNGPNMSCSKTGAPWIPLNHALLNLSDARRQAIRVAHRAMRLDQLERRINYSFKVRQPNRSNLNVK</sequence>
<feature type="domain" description="PAZ" evidence="5">
    <location>
        <begin position="1"/>
        <end position="86"/>
    </location>
</feature>
<protein>
    <submittedName>
        <fullName evidence="6">Protein Dicer</fullName>
    </submittedName>
</protein>
<evidence type="ECO:0000313" key="7">
    <source>
        <dbReference type="Proteomes" id="UP001626550"/>
    </source>
</evidence>
<dbReference type="GO" id="GO:0016787">
    <property type="term" value="F:hydrolase activity"/>
    <property type="evidence" value="ECO:0007669"/>
    <property type="project" value="UniProtKB-KW"/>
</dbReference>
<accession>A0ABD2PRF5</accession>
<dbReference type="PROSITE" id="PS50821">
    <property type="entry name" value="PAZ"/>
    <property type="match status" value="1"/>
</dbReference>
<dbReference type="Gene3D" id="1.10.1520.10">
    <property type="entry name" value="Ribonuclease III domain"/>
    <property type="match status" value="1"/>
</dbReference>
<dbReference type="PROSITE" id="PS50142">
    <property type="entry name" value="RNASE_3_2"/>
    <property type="match status" value="1"/>
</dbReference>
<dbReference type="InterPro" id="IPR000999">
    <property type="entry name" value="RNase_III_dom"/>
</dbReference>
<dbReference type="Gene3D" id="2.170.260.10">
    <property type="entry name" value="paz domain"/>
    <property type="match status" value="1"/>
</dbReference>
<proteinExistence type="predicted"/>
<keyword evidence="7" id="KW-1185">Reference proteome</keyword>
<evidence type="ECO:0000313" key="6">
    <source>
        <dbReference type="EMBL" id="KAL3309282.1"/>
    </source>
</evidence>
<dbReference type="InterPro" id="IPR003100">
    <property type="entry name" value="PAZ_dom"/>
</dbReference>
<dbReference type="GO" id="GO:0000166">
    <property type="term" value="F:nucleotide binding"/>
    <property type="evidence" value="ECO:0007669"/>
    <property type="project" value="UniProtKB-KW"/>
</dbReference>
<feature type="domain" description="RNase III" evidence="4">
    <location>
        <begin position="232"/>
        <end position="397"/>
    </location>
</feature>
<evidence type="ECO:0000259" key="5">
    <source>
        <dbReference type="PROSITE" id="PS50821"/>
    </source>
</evidence>
<gene>
    <name evidence="6" type="primary">DCR-1</name>
    <name evidence="6" type="ORF">Ciccas_012172</name>
</gene>
<dbReference type="Proteomes" id="UP001626550">
    <property type="component" value="Unassembled WGS sequence"/>
</dbReference>
<dbReference type="AlphaFoldDB" id="A0ABD2PRF5"/>
<evidence type="ECO:0000256" key="1">
    <source>
        <dbReference type="ARBA" id="ARBA00001946"/>
    </source>
</evidence>
<keyword evidence="2" id="KW-0547">Nucleotide-binding</keyword>
<comment type="caution">
    <text evidence="6">The sequence shown here is derived from an EMBL/GenBank/DDBJ whole genome shotgun (WGS) entry which is preliminary data.</text>
</comment>
<dbReference type="PANTHER" id="PTHR14950:SF37">
    <property type="entry name" value="ENDORIBONUCLEASE DICER"/>
    <property type="match status" value="1"/>
</dbReference>
<organism evidence="6 7">
    <name type="scientific">Cichlidogyrus casuarinus</name>
    <dbReference type="NCBI Taxonomy" id="1844966"/>
    <lineage>
        <taxon>Eukaryota</taxon>
        <taxon>Metazoa</taxon>
        <taxon>Spiralia</taxon>
        <taxon>Lophotrochozoa</taxon>
        <taxon>Platyhelminthes</taxon>
        <taxon>Monogenea</taxon>
        <taxon>Monopisthocotylea</taxon>
        <taxon>Dactylogyridea</taxon>
        <taxon>Ancyrocephalidae</taxon>
        <taxon>Cichlidogyrus</taxon>
    </lineage>
</organism>
<evidence type="ECO:0000256" key="2">
    <source>
        <dbReference type="ARBA" id="ARBA00022741"/>
    </source>
</evidence>
<comment type="cofactor">
    <cofactor evidence="1">
        <name>Mg(2+)</name>
        <dbReference type="ChEBI" id="CHEBI:18420"/>
    </cofactor>
</comment>
<dbReference type="SMART" id="SM00949">
    <property type="entry name" value="PAZ"/>
    <property type="match status" value="1"/>
</dbReference>
<dbReference type="InterPro" id="IPR036389">
    <property type="entry name" value="RNase_III_sf"/>
</dbReference>
<evidence type="ECO:0000259" key="4">
    <source>
        <dbReference type="PROSITE" id="PS50142"/>
    </source>
</evidence>
<dbReference type="SUPFAM" id="SSF69065">
    <property type="entry name" value="RNase III domain-like"/>
    <property type="match status" value="1"/>
</dbReference>
<keyword evidence="3" id="KW-0378">Hydrolase</keyword>
<name>A0ABD2PRF5_9PLAT</name>
<evidence type="ECO:0000256" key="3">
    <source>
        <dbReference type="ARBA" id="ARBA00022801"/>
    </source>
</evidence>
<reference evidence="6 7" key="1">
    <citation type="submission" date="2024-11" db="EMBL/GenBank/DDBJ databases">
        <title>Adaptive evolution of stress response genes in parasites aligns with host niche diversity.</title>
        <authorList>
            <person name="Hahn C."/>
            <person name="Resl P."/>
        </authorList>
    </citation>
    <scope>NUCLEOTIDE SEQUENCE [LARGE SCALE GENOMIC DNA]</scope>
    <source>
        <strain evidence="6">EGGRZ-B1_66</strain>
        <tissue evidence="6">Body</tissue>
    </source>
</reference>
<dbReference type="SMART" id="SM00535">
    <property type="entry name" value="RIBOc"/>
    <property type="match status" value="1"/>
</dbReference>
<dbReference type="Pfam" id="PF02170">
    <property type="entry name" value="PAZ"/>
    <property type="match status" value="1"/>
</dbReference>
<dbReference type="EMBL" id="JBJKFK010004092">
    <property type="protein sequence ID" value="KAL3309282.1"/>
    <property type="molecule type" value="Genomic_DNA"/>
</dbReference>
<dbReference type="Pfam" id="PF00636">
    <property type="entry name" value="Ribonuclease_3"/>
    <property type="match status" value="1"/>
</dbReference>
<dbReference type="CDD" id="cd00593">
    <property type="entry name" value="RIBOc"/>
    <property type="match status" value="1"/>
</dbReference>
<dbReference type="PANTHER" id="PTHR14950">
    <property type="entry name" value="DICER-RELATED"/>
    <property type="match status" value="1"/>
</dbReference>